<evidence type="ECO:0000256" key="1">
    <source>
        <dbReference type="SAM" id="MobiDB-lite"/>
    </source>
</evidence>
<protein>
    <submittedName>
        <fullName evidence="2">Uncharacterized protein</fullName>
    </submittedName>
</protein>
<accession>A0A7M5WX64</accession>
<feature type="region of interest" description="Disordered" evidence="1">
    <location>
        <begin position="941"/>
        <end position="1010"/>
    </location>
</feature>
<feature type="compositionally biased region" description="Basic and acidic residues" evidence="1">
    <location>
        <begin position="971"/>
        <end position="981"/>
    </location>
</feature>
<keyword evidence="3" id="KW-1185">Reference proteome</keyword>
<feature type="compositionally biased region" description="Polar residues" evidence="1">
    <location>
        <begin position="848"/>
        <end position="860"/>
    </location>
</feature>
<feature type="region of interest" description="Disordered" evidence="1">
    <location>
        <begin position="877"/>
        <end position="903"/>
    </location>
</feature>
<feature type="compositionally biased region" description="Basic and acidic residues" evidence="1">
    <location>
        <begin position="112"/>
        <end position="126"/>
    </location>
</feature>
<evidence type="ECO:0000313" key="3">
    <source>
        <dbReference type="Proteomes" id="UP000594262"/>
    </source>
</evidence>
<feature type="region of interest" description="Disordered" evidence="1">
    <location>
        <begin position="841"/>
        <end position="860"/>
    </location>
</feature>
<feature type="compositionally biased region" description="Basic and acidic residues" evidence="1">
    <location>
        <begin position="945"/>
        <end position="962"/>
    </location>
</feature>
<reference evidence="2" key="1">
    <citation type="submission" date="2021-01" db="UniProtKB">
        <authorList>
            <consortium name="EnsemblMetazoa"/>
        </authorList>
    </citation>
    <scope>IDENTIFICATION</scope>
</reference>
<feature type="compositionally biased region" description="Polar residues" evidence="1">
    <location>
        <begin position="877"/>
        <end position="893"/>
    </location>
</feature>
<sequence>INPRIIAIKKNFNSYKRNHTGGYHAHFLDSFRLSKVNDRAIQNRNLKPFHRTVKKQQNHASKKHLLPHQILSNLKSRHQKILTVNGEKRDHGFQQNSDSSPTHANEVSAIRTKFDFPNDTPIEKAPPKSSKSNFTASHDNIVKIPQPTNQTDPKSLLNLTIETPQTESAQKRHHHHHHHYGYSHYFHPVHHYRHHLHRIGHHHDYDGDFDDDEDDDEEFFRPYISHVEPIDDEIDPIKRIGPIDPIDPMEPIERIDEIEPIEPIQNIESMEPIERAEQMEGLVPMRSIEEEDGARKNHIPLKYNKTGADRKMKLSMNHRRHLSKHNLTRHLYHLAPHVEEAPLIRNPNDHPNVTSDRVLMLPSGTAVVNLDGYQHHRAIVGARGAMGVDHPATGATGAEYAALGAIDSRIGVGDPAKGVIDPATGVTDPAQGVTKEAVKAEGAGPNTKLEPGVKLPLNEGFKKDHVCKTNDTKKGVMKSLNETLCHSNMTFKKSIENNNVNLSNSTLGAKVQNFKSKGNFTHKNELKSLESDDIPNHQGKTTVLDRDFGNKTVNVMSGNMTDVNKNQTMKHPVTSENISKSKASIKITKTKQLNNDKNQTSSLKVEFPGKIEIDKNTASNQTAKGSVTLHETSQPADHLSNVENVENQYVSSQSTKENATLEVTSNHTNLIPSNVTTSSVDSNHTNPIPSNVTTSSVDSKLSSSNFNTTITNKKKTSNYSANVNHHNISKIVSSKNHNSTKYLNFLNDPLYNAITNNKTASLLFTNNTRNNISLVRTNRHPTKTNSSHNITNNGQNSDPPDQLELQDISYQSLKILEKASNNPLNKTLIQSKMNYNLDNDEERKLNKSRSAPTTVKSKSTQNLTFVENNISNQTQAQDNVSENASTKQNNPIYNSTATNNNTENSRTKSIVIGDRRGIVVPKDPIPPISTLMEDVEYPDKIPPIKMDKKDIPMKDSGKDSFDKAPPIEPIDVGRIKSRLLEETIQPNEPIEMQDSMIESNPPIEPIPPIE</sequence>
<feature type="region of interest" description="Disordered" evidence="1">
    <location>
        <begin position="777"/>
        <end position="803"/>
    </location>
</feature>
<dbReference type="EnsemblMetazoa" id="CLYHEMT014444.1">
    <property type="protein sequence ID" value="CLYHEMP014444.1"/>
    <property type="gene ID" value="CLYHEMG014444"/>
</dbReference>
<proteinExistence type="predicted"/>
<feature type="region of interest" description="Disordered" evidence="1">
    <location>
        <begin position="111"/>
        <end position="133"/>
    </location>
</feature>
<evidence type="ECO:0000313" key="2">
    <source>
        <dbReference type="EnsemblMetazoa" id="CLYHEMP014444.1"/>
    </source>
</evidence>
<feature type="region of interest" description="Disordered" evidence="1">
    <location>
        <begin position="669"/>
        <end position="700"/>
    </location>
</feature>
<dbReference type="Proteomes" id="UP000594262">
    <property type="component" value="Unplaced"/>
</dbReference>
<feature type="compositionally biased region" description="Low complexity" evidence="1">
    <location>
        <begin position="894"/>
        <end position="903"/>
    </location>
</feature>
<organism evidence="2 3">
    <name type="scientific">Clytia hemisphaerica</name>
    <dbReference type="NCBI Taxonomy" id="252671"/>
    <lineage>
        <taxon>Eukaryota</taxon>
        <taxon>Metazoa</taxon>
        <taxon>Cnidaria</taxon>
        <taxon>Hydrozoa</taxon>
        <taxon>Hydroidolina</taxon>
        <taxon>Leptothecata</taxon>
        <taxon>Obeliida</taxon>
        <taxon>Clytiidae</taxon>
        <taxon>Clytia</taxon>
    </lineage>
</organism>
<name>A0A7M5WX64_9CNID</name>
<feature type="compositionally biased region" description="Polar residues" evidence="1">
    <location>
        <begin position="669"/>
        <end position="694"/>
    </location>
</feature>
<dbReference type="AlphaFoldDB" id="A0A7M5WX64"/>
<feature type="compositionally biased region" description="Polar residues" evidence="1">
    <location>
        <begin position="783"/>
        <end position="799"/>
    </location>
</feature>